<dbReference type="AlphaFoldDB" id="A0A9D1E476"/>
<dbReference type="EMBL" id="DVHL01000036">
    <property type="protein sequence ID" value="HIR66115.1"/>
    <property type="molecule type" value="Genomic_DNA"/>
</dbReference>
<evidence type="ECO:0000259" key="1">
    <source>
        <dbReference type="Pfam" id="PF14206"/>
    </source>
</evidence>
<evidence type="ECO:0000313" key="2">
    <source>
        <dbReference type="EMBL" id="HIR66115.1"/>
    </source>
</evidence>
<evidence type="ECO:0000313" key="3">
    <source>
        <dbReference type="Proteomes" id="UP000824200"/>
    </source>
</evidence>
<gene>
    <name evidence="2" type="ORF">IAC95_04480</name>
</gene>
<proteinExistence type="predicted"/>
<protein>
    <recommendedName>
        <fullName evidence="1">Cysteine-rich CPCC domain-containing protein</fullName>
    </recommendedName>
</protein>
<reference evidence="2" key="2">
    <citation type="journal article" date="2021" name="PeerJ">
        <title>Extensive microbial diversity within the chicken gut microbiome revealed by metagenomics and culture.</title>
        <authorList>
            <person name="Gilroy R."/>
            <person name="Ravi A."/>
            <person name="Getino M."/>
            <person name="Pursley I."/>
            <person name="Horton D.L."/>
            <person name="Alikhan N.F."/>
            <person name="Baker D."/>
            <person name="Gharbi K."/>
            <person name="Hall N."/>
            <person name="Watson M."/>
            <person name="Adriaenssens E.M."/>
            <person name="Foster-Nyarko E."/>
            <person name="Jarju S."/>
            <person name="Secka A."/>
            <person name="Antonio M."/>
            <person name="Oren A."/>
            <person name="Chaudhuri R.R."/>
            <person name="La Ragione R."/>
            <person name="Hildebrand F."/>
            <person name="Pallen M.J."/>
        </authorList>
    </citation>
    <scope>NUCLEOTIDE SEQUENCE</scope>
    <source>
        <strain evidence="2">CHK121-14286</strain>
    </source>
</reference>
<accession>A0A9D1E476</accession>
<organism evidence="2 3">
    <name type="scientific">Candidatus Fimimonas gallinarum</name>
    <dbReference type="NCBI Taxonomy" id="2840821"/>
    <lineage>
        <taxon>Bacteria</taxon>
        <taxon>Pseudomonadati</taxon>
        <taxon>Myxococcota</taxon>
        <taxon>Myxococcia</taxon>
        <taxon>Myxococcales</taxon>
        <taxon>Cystobacterineae</taxon>
        <taxon>Myxococcaceae</taxon>
        <taxon>Myxococcaceae incertae sedis</taxon>
        <taxon>Candidatus Fimimonas</taxon>
    </lineage>
</organism>
<comment type="caution">
    <text evidence="2">The sequence shown here is derived from an EMBL/GenBank/DDBJ whole genome shotgun (WGS) entry which is preliminary data.</text>
</comment>
<dbReference type="Proteomes" id="UP000824200">
    <property type="component" value="Unassembled WGS sequence"/>
</dbReference>
<feature type="domain" description="Cysteine-rich CPCC" evidence="1">
    <location>
        <begin position="6"/>
        <end position="61"/>
    </location>
</feature>
<dbReference type="Pfam" id="PF14206">
    <property type="entry name" value="Cys_rich_CPCC"/>
    <property type="match status" value="1"/>
</dbReference>
<name>A0A9D1E476_9BACT</name>
<sequence length="89" mass="10310">MKREMTCPCCGTKFEGDFYDECPQCCWVCDGFLWDEKDLFDDDLIGPNPLPLGKAQELYAQGKDIYGDPIKKINKNGRKYHKNTVRQEP</sequence>
<reference evidence="2" key="1">
    <citation type="submission" date="2020-10" db="EMBL/GenBank/DDBJ databases">
        <authorList>
            <person name="Gilroy R."/>
        </authorList>
    </citation>
    <scope>NUCLEOTIDE SEQUENCE</scope>
    <source>
        <strain evidence="2">CHK121-14286</strain>
    </source>
</reference>
<dbReference type="InterPro" id="IPR025983">
    <property type="entry name" value="Cys_rich_CPCC"/>
</dbReference>